<name>A0A8A1LZX2_AJECA</name>
<reference evidence="1" key="1">
    <citation type="submission" date="2021-01" db="EMBL/GenBank/DDBJ databases">
        <title>Chromosome-level genome assembly of a human fungal pathogen reveals clustering of transcriptionally co-regulated genes.</title>
        <authorList>
            <person name="Voorhies M."/>
            <person name="Cohen S."/>
            <person name="Shea T.P."/>
            <person name="Petrus S."/>
            <person name="Munoz J.F."/>
            <person name="Poplawski S."/>
            <person name="Goldman W.E."/>
            <person name="Michael T."/>
            <person name="Cuomo C.A."/>
            <person name="Sil A."/>
            <person name="Beyhan S."/>
        </authorList>
    </citation>
    <scope>NUCLEOTIDE SEQUENCE</scope>
    <source>
        <strain evidence="1">WU24</strain>
    </source>
</reference>
<dbReference type="AlphaFoldDB" id="A0A8A1LZX2"/>
<dbReference type="Proteomes" id="UP000663671">
    <property type="component" value="Chromosome 2"/>
</dbReference>
<sequence>MAMVIIVVSRQTLDIKLLKYYSARDKRHAIRAGKCRAFELSRYPVSGIVRIILRAHAKPGPSSTLRGTWLRSGFDVSTQGFLSVGRADGERKAGGGSGTAIHGSMDAEKRGGLASLASDLANSFLATRYGRNGRDAGILNGQTLENICQRQQNSGRCSSPRLTTAIVPRGGSVERPKSFCFGAARKR</sequence>
<protein>
    <submittedName>
        <fullName evidence="1">Uncharacterized protein</fullName>
    </submittedName>
</protein>
<dbReference type="EMBL" id="CP069109">
    <property type="protein sequence ID" value="QSS59726.1"/>
    <property type="molecule type" value="Genomic_DNA"/>
</dbReference>
<gene>
    <name evidence="1" type="ORF">I7I51_09162</name>
</gene>
<accession>A0A8A1LZX2</accession>
<evidence type="ECO:0000313" key="2">
    <source>
        <dbReference type="Proteomes" id="UP000663671"/>
    </source>
</evidence>
<proteinExistence type="predicted"/>
<organism evidence="1 2">
    <name type="scientific">Ajellomyces capsulatus</name>
    <name type="common">Darling's disease fungus</name>
    <name type="synonym">Histoplasma capsulatum</name>
    <dbReference type="NCBI Taxonomy" id="5037"/>
    <lineage>
        <taxon>Eukaryota</taxon>
        <taxon>Fungi</taxon>
        <taxon>Dikarya</taxon>
        <taxon>Ascomycota</taxon>
        <taxon>Pezizomycotina</taxon>
        <taxon>Eurotiomycetes</taxon>
        <taxon>Eurotiomycetidae</taxon>
        <taxon>Onygenales</taxon>
        <taxon>Ajellomycetaceae</taxon>
        <taxon>Histoplasma</taxon>
    </lineage>
</organism>
<evidence type="ECO:0000313" key="1">
    <source>
        <dbReference type="EMBL" id="QSS59726.1"/>
    </source>
</evidence>
<dbReference type="VEuPathDB" id="FungiDB:I7I51_09162"/>